<evidence type="ECO:0000313" key="2">
    <source>
        <dbReference type="Proteomes" id="UP001216558"/>
    </source>
</evidence>
<evidence type="ECO:0008006" key="3">
    <source>
        <dbReference type="Google" id="ProtNLM"/>
    </source>
</evidence>
<accession>A0ABT5JQE6</accession>
<comment type="caution">
    <text evidence="1">The sequence shown here is derived from an EMBL/GenBank/DDBJ whole genome shotgun (WGS) entry which is preliminary data.</text>
</comment>
<organism evidence="1 2">
    <name type="scientific">Erythrobacter fulvus</name>
    <dbReference type="NCBI Taxonomy" id="2987523"/>
    <lineage>
        <taxon>Bacteria</taxon>
        <taxon>Pseudomonadati</taxon>
        <taxon>Pseudomonadota</taxon>
        <taxon>Alphaproteobacteria</taxon>
        <taxon>Sphingomonadales</taxon>
        <taxon>Erythrobacteraceae</taxon>
        <taxon>Erythrobacter/Porphyrobacter group</taxon>
        <taxon>Erythrobacter</taxon>
    </lineage>
</organism>
<gene>
    <name evidence="1" type="ORF">OIK40_10175</name>
</gene>
<dbReference type="RefSeq" id="WP_273678215.1">
    <property type="nucleotide sequence ID" value="NZ_JAQQXQ010000007.1"/>
</dbReference>
<evidence type="ECO:0000313" key="1">
    <source>
        <dbReference type="EMBL" id="MDC8755003.1"/>
    </source>
</evidence>
<protein>
    <recommendedName>
        <fullName evidence="3">HEPN AbiU2-like domain-containing protein</fullName>
    </recommendedName>
</protein>
<reference evidence="1 2" key="1">
    <citation type="submission" date="2022-10" db="EMBL/GenBank/DDBJ databases">
        <title>Erythrobacter sp. sf7 Genome sequencing.</title>
        <authorList>
            <person name="Park S."/>
        </authorList>
    </citation>
    <scope>NUCLEOTIDE SEQUENCE [LARGE SCALE GENOMIC DNA]</scope>
    <source>
        <strain evidence="2">sf7</strain>
    </source>
</reference>
<sequence>MEEVEKIEPALTGEDIRLIHSLSDFQQALSAITFIDELEPDQKMTKIELRRYRCIEDAAVVAYWRPFSKCDGLPKLSLKKLGINPSPAEAKLHEELRVHRNKVVAHTDIERMTFSFAAWRVFDDPDIFMPHLVRDDSLALFDRRHEWMGWVRKLNRAVGKLVFDRAQVLGEAAFLFVPDP</sequence>
<keyword evidence="2" id="KW-1185">Reference proteome</keyword>
<name>A0ABT5JQE6_9SPHN</name>
<dbReference type="Proteomes" id="UP001216558">
    <property type="component" value="Unassembled WGS sequence"/>
</dbReference>
<dbReference type="EMBL" id="JAQQXQ010000007">
    <property type="protein sequence ID" value="MDC8755003.1"/>
    <property type="molecule type" value="Genomic_DNA"/>
</dbReference>
<proteinExistence type="predicted"/>